<dbReference type="GO" id="GO:0008270">
    <property type="term" value="F:zinc ion binding"/>
    <property type="evidence" value="ECO:0007669"/>
    <property type="project" value="InterPro"/>
</dbReference>
<dbReference type="InterPro" id="IPR040256">
    <property type="entry name" value="At4g02000-like"/>
</dbReference>
<dbReference type="GO" id="GO:0003676">
    <property type="term" value="F:nucleic acid binding"/>
    <property type="evidence" value="ECO:0007669"/>
    <property type="project" value="InterPro"/>
</dbReference>
<keyword evidence="3" id="KW-1185">Reference proteome</keyword>
<sequence length="384" mass="41395">MAINELSGSLLDSNGAACDKSALMLDLSSLDRLLIFDSRVSKGKSVAAVTLNPRVSDLGMAPSASSSHEGSASQLVPNSDALASRVVPDSVPAPAPIATSWADMIKTGTSRQPLDFFPSVLENGTSVLKIPPNIVAVGRQKFSLCLVGQFLGPAPKLGFIHTIANKLWGRSGSVSVVSYRDGLFLFQFPTEASLSRALHGGPWHVNGISLILRPWDSKIQKLDISSSVLPVWVQLSDVPPELSTRKGVSYLASAIGKPLHMDQDCSKLLNSDRINVCVDVDFAKPLLPKLLVNLEDEIREVRVTYAWKPQHCDLCSQWGHHQFACPTKQRHATKWVHKAPAGKMPTAPDLPLPQATSIAAPAIPDLSINTHMPMTHVQSLPLVL</sequence>
<proteinExistence type="predicted"/>
<dbReference type="InterPro" id="IPR036875">
    <property type="entry name" value="Znf_CCHC_sf"/>
</dbReference>
<feature type="domain" description="DUF4283" evidence="1">
    <location>
        <begin position="140"/>
        <end position="219"/>
    </location>
</feature>
<dbReference type="AlphaFoldDB" id="A0A9Q0G506"/>
<dbReference type="PANTHER" id="PTHR31286">
    <property type="entry name" value="GLYCINE-RICH CELL WALL STRUCTURAL PROTEIN 1.8-LIKE"/>
    <property type="match status" value="1"/>
</dbReference>
<dbReference type="Proteomes" id="UP001141552">
    <property type="component" value="Unassembled WGS sequence"/>
</dbReference>
<reference evidence="2" key="2">
    <citation type="journal article" date="2023" name="Plants (Basel)">
        <title>Annotation of the Turnera subulata (Passifloraceae) Draft Genome Reveals the S-Locus Evolved after the Divergence of Turneroideae from Passifloroideae in a Stepwise Manner.</title>
        <authorList>
            <person name="Henning P.M."/>
            <person name="Roalson E.H."/>
            <person name="Mir W."/>
            <person name="McCubbin A.G."/>
            <person name="Shore J.S."/>
        </authorList>
    </citation>
    <scope>NUCLEOTIDE SEQUENCE</scope>
    <source>
        <strain evidence="2">F60SS</strain>
    </source>
</reference>
<dbReference type="InterPro" id="IPR025558">
    <property type="entry name" value="DUF4283"/>
</dbReference>
<evidence type="ECO:0000313" key="2">
    <source>
        <dbReference type="EMBL" id="KAJ4841986.1"/>
    </source>
</evidence>
<dbReference type="SUPFAM" id="SSF57756">
    <property type="entry name" value="Retrovirus zinc finger-like domains"/>
    <property type="match status" value="1"/>
</dbReference>
<evidence type="ECO:0000313" key="3">
    <source>
        <dbReference type="Proteomes" id="UP001141552"/>
    </source>
</evidence>
<accession>A0A9Q0G506</accession>
<dbReference type="PANTHER" id="PTHR31286:SF180">
    <property type="entry name" value="OS10G0362600 PROTEIN"/>
    <property type="match status" value="1"/>
</dbReference>
<organism evidence="2 3">
    <name type="scientific">Turnera subulata</name>
    <dbReference type="NCBI Taxonomy" id="218843"/>
    <lineage>
        <taxon>Eukaryota</taxon>
        <taxon>Viridiplantae</taxon>
        <taxon>Streptophyta</taxon>
        <taxon>Embryophyta</taxon>
        <taxon>Tracheophyta</taxon>
        <taxon>Spermatophyta</taxon>
        <taxon>Magnoliopsida</taxon>
        <taxon>eudicotyledons</taxon>
        <taxon>Gunneridae</taxon>
        <taxon>Pentapetalae</taxon>
        <taxon>rosids</taxon>
        <taxon>fabids</taxon>
        <taxon>Malpighiales</taxon>
        <taxon>Passifloraceae</taxon>
        <taxon>Turnera</taxon>
    </lineage>
</organism>
<comment type="caution">
    <text evidence="2">The sequence shown here is derived from an EMBL/GenBank/DDBJ whole genome shotgun (WGS) entry which is preliminary data.</text>
</comment>
<evidence type="ECO:0000259" key="1">
    <source>
        <dbReference type="Pfam" id="PF14111"/>
    </source>
</evidence>
<gene>
    <name evidence="2" type="ORF">Tsubulata_005414</name>
</gene>
<dbReference type="EMBL" id="JAKUCV010002624">
    <property type="protein sequence ID" value="KAJ4841986.1"/>
    <property type="molecule type" value="Genomic_DNA"/>
</dbReference>
<dbReference type="OrthoDB" id="1751344at2759"/>
<name>A0A9Q0G506_9ROSI</name>
<protein>
    <recommendedName>
        <fullName evidence="1">DUF4283 domain-containing protein</fullName>
    </recommendedName>
</protein>
<reference evidence="2" key="1">
    <citation type="submission" date="2022-02" db="EMBL/GenBank/DDBJ databases">
        <authorList>
            <person name="Henning P.M."/>
            <person name="McCubbin A.G."/>
            <person name="Shore J.S."/>
        </authorList>
    </citation>
    <scope>NUCLEOTIDE SEQUENCE</scope>
    <source>
        <strain evidence="2">F60SS</strain>
        <tissue evidence="2">Leaves</tissue>
    </source>
</reference>
<dbReference type="Pfam" id="PF14111">
    <property type="entry name" value="DUF4283"/>
    <property type="match status" value="1"/>
</dbReference>